<dbReference type="InParanoid" id="Q0TW76"/>
<dbReference type="EMBL" id="CH445368">
    <property type="protein sequence ID" value="EAT76373.1"/>
    <property type="molecule type" value="Genomic_DNA"/>
</dbReference>
<organism evidence="1 2">
    <name type="scientific">Phaeosphaeria nodorum (strain SN15 / ATCC MYA-4574 / FGSC 10173)</name>
    <name type="common">Glume blotch fungus</name>
    <name type="synonym">Parastagonospora nodorum</name>
    <dbReference type="NCBI Taxonomy" id="321614"/>
    <lineage>
        <taxon>Eukaryota</taxon>
        <taxon>Fungi</taxon>
        <taxon>Dikarya</taxon>
        <taxon>Ascomycota</taxon>
        <taxon>Pezizomycotina</taxon>
        <taxon>Dothideomycetes</taxon>
        <taxon>Pleosporomycetidae</taxon>
        <taxon>Pleosporales</taxon>
        <taxon>Pleosporineae</taxon>
        <taxon>Phaeosphaeriaceae</taxon>
        <taxon>Parastagonospora</taxon>
    </lineage>
</organism>
<name>Q0TW76_PHANO</name>
<evidence type="ECO:0000313" key="1">
    <source>
        <dbReference type="EMBL" id="EAT76373.1"/>
    </source>
</evidence>
<proteinExistence type="predicted"/>
<dbReference type="AlphaFoldDB" id="Q0TW76"/>
<dbReference type="KEGG" id="pno:SNOG_16189"/>
<accession>Q0TW76</accession>
<reference evidence="2" key="1">
    <citation type="journal article" date="2007" name="Plant Cell">
        <title>Dothideomycete-plant interactions illuminated by genome sequencing and EST analysis of the wheat pathogen Stagonospora nodorum.</title>
        <authorList>
            <person name="Hane J.K."/>
            <person name="Lowe R.G."/>
            <person name="Solomon P.S."/>
            <person name="Tan K.C."/>
            <person name="Schoch C.L."/>
            <person name="Spatafora J.W."/>
            <person name="Crous P.W."/>
            <person name="Kodira C."/>
            <person name="Birren B.W."/>
            <person name="Galagan J.E."/>
            <person name="Torriani S.F."/>
            <person name="McDonald B.A."/>
            <person name="Oliver R.P."/>
        </authorList>
    </citation>
    <scope>NUCLEOTIDE SEQUENCE [LARGE SCALE GENOMIC DNA]</scope>
    <source>
        <strain evidence="2">SN15 / ATCC MYA-4574 / FGSC 10173</strain>
    </source>
</reference>
<dbReference type="HOGENOM" id="CLU_1907427_0_0_1"/>
<dbReference type="RefSeq" id="XP_001806314.1">
    <property type="nucleotide sequence ID" value="XM_001806262.1"/>
</dbReference>
<dbReference type="Proteomes" id="UP000001055">
    <property type="component" value="Unassembled WGS sequence"/>
</dbReference>
<dbReference type="GeneID" id="5983244"/>
<evidence type="ECO:0000313" key="2">
    <source>
        <dbReference type="Proteomes" id="UP000001055"/>
    </source>
</evidence>
<sequence length="133" mass="13987">MTTLRPRKKGLFNAQATSQVPELPYRVLEFAPSTASPETSPPYGRRRAIVALIASPKARSGPFQRCLGLVANLGDTDQLGGRQIAADDASTSHDLCLPQGKEPAQAANPAISPQLTARNTILASVSIPVTVGI</sequence>
<protein>
    <submittedName>
        <fullName evidence="1">Uncharacterized protein</fullName>
    </submittedName>
</protein>
<gene>
    <name evidence="1" type="ORF">SNOG_16189</name>
</gene>